<evidence type="ECO:0000313" key="2">
    <source>
        <dbReference type="EMBL" id="CAI5714966.1"/>
    </source>
</evidence>
<organism evidence="2 3">
    <name type="scientific">Peronospora destructor</name>
    <dbReference type="NCBI Taxonomy" id="86335"/>
    <lineage>
        <taxon>Eukaryota</taxon>
        <taxon>Sar</taxon>
        <taxon>Stramenopiles</taxon>
        <taxon>Oomycota</taxon>
        <taxon>Peronosporomycetes</taxon>
        <taxon>Peronosporales</taxon>
        <taxon>Peronosporaceae</taxon>
        <taxon>Peronospora</taxon>
    </lineage>
</organism>
<dbReference type="EMBL" id="CANTFM010000213">
    <property type="protein sequence ID" value="CAI5714966.1"/>
    <property type="molecule type" value="Genomic_DNA"/>
</dbReference>
<gene>
    <name evidence="2" type="ORF">PDE001_LOCUS1238</name>
</gene>
<dbReference type="Proteomes" id="UP001162029">
    <property type="component" value="Unassembled WGS sequence"/>
</dbReference>
<name>A0AAV0T7Z9_9STRA</name>
<reference evidence="2" key="1">
    <citation type="submission" date="2022-12" db="EMBL/GenBank/DDBJ databases">
        <authorList>
            <person name="Webb A."/>
        </authorList>
    </citation>
    <scope>NUCLEOTIDE SEQUENCE</scope>
    <source>
        <strain evidence="2">Pd1</strain>
    </source>
</reference>
<feature type="compositionally biased region" description="Basic residues" evidence="1">
    <location>
        <begin position="1"/>
        <end position="13"/>
    </location>
</feature>
<sequence length="116" mass="12867">MKWKISSRARPRRQALDMTASATTSTVASLQSWSRSSMPRSSSAGCIGECLPCGKLAPFASFHKKGDPMKPENWRPICLLPTIYKLYSGLLAQKGFRAFNGCHEHNFLATTMLDQT</sequence>
<evidence type="ECO:0000256" key="1">
    <source>
        <dbReference type="SAM" id="MobiDB-lite"/>
    </source>
</evidence>
<protein>
    <submittedName>
        <fullName evidence="2">Uncharacterized protein</fullName>
    </submittedName>
</protein>
<comment type="caution">
    <text evidence="2">The sequence shown here is derived from an EMBL/GenBank/DDBJ whole genome shotgun (WGS) entry which is preliminary data.</text>
</comment>
<feature type="region of interest" description="Disordered" evidence="1">
    <location>
        <begin position="1"/>
        <end position="21"/>
    </location>
</feature>
<proteinExistence type="predicted"/>
<evidence type="ECO:0000313" key="3">
    <source>
        <dbReference type="Proteomes" id="UP001162029"/>
    </source>
</evidence>
<dbReference type="AlphaFoldDB" id="A0AAV0T7Z9"/>
<keyword evidence="3" id="KW-1185">Reference proteome</keyword>
<accession>A0AAV0T7Z9</accession>